<dbReference type="InParanoid" id="A0A2J6TBS7"/>
<protein>
    <recommendedName>
        <fullName evidence="1">2EXR domain-containing protein</fullName>
    </recommendedName>
</protein>
<dbReference type="EMBL" id="KZ613790">
    <property type="protein sequence ID" value="PMD60412.1"/>
    <property type="molecule type" value="Genomic_DNA"/>
</dbReference>
<dbReference type="Pfam" id="PF20150">
    <property type="entry name" value="2EXR"/>
    <property type="match status" value="1"/>
</dbReference>
<dbReference type="RefSeq" id="XP_024737316.1">
    <property type="nucleotide sequence ID" value="XM_024886807.1"/>
</dbReference>
<evidence type="ECO:0000313" key="2">
    <source>
        <dbReference type="EMBL" id="PMD60412.1"/>
    </source>
</evidence>
<feature type="domain" description="2EXR" evidence="1">
    <location>
        <begin position="56"/>
        <end position="143"/>
    </location>
</feature>
<dbReference type="GeneID" id="36594884"/>
<evidence type="ECO:0000313" key="3">
    <source>
        <dbReference type="Proteomes" id="UP000235371"/>
    </source>
</evidence>
<name>A0A2J6TBS7_9HELO</name>
<dbReference type="InterPro" id="IPR045518">
    <property type="entry name" value="2EXR"/>
</dbReference>
<dbReference type="OrthoDB" id="3557569at2759"/>
<dbReference type="Proteomes" id="UP000235371">
    <property type="component" value="Unassembled WGS sequence"/>
</dbReference>
<dbReference type="PANTHER" id="PTHR35910:SF6">
    <property type="entry name" value="2EXR DOMAIN-CONTAINING PROTEIN"/>
    <property type="match status" value="1"/>
</dbReference>
<proteinExistence type="predicted"/>
<gene>
    <name evidence="2" type="ORF">K444DRAFT_663215</name>
</gene>
<reference evidence="2 3" key="1">
    <citation type="submission" date="2016-04" db="EMBL/GenBank/DDBJ databases">
        <title>A degradative enzymes factory behind the ericoid mycorrhizal symbiosis.</title>
        <authorList>
            <consortium name="DOE Joint Genome Institute"/>
            <person name="Martino E."/>
            <person name="Morin E."/>
            <person name="Grelet G."/>
            <person name="Kuo A."/>
            <person name="Kohler A."/>
            <person name="Daghino S."/>
            <person name="Barry K."/>
            <person name="Choi C."/>
            <person name="Cichocki N."/>
            <person name="Clum A."/>
            <person name="Copeland A."/>
            <person name="Hainaut M."/>
            <person name="Haridas S."/>
            <person name="Labutti K."/>
            <person name="Lindquist E."/>
            <person name="Lipzen A."/>
            <person name="Khouja H.-R."/>
            <person name="Murat C."/>
            <person name="Ohm R."/>
            <person name="Olson A."/>
            <person name="Spatafora J."/>
            <person name="Veneault-Fourrey C."/>
            <person name="Henrissat B."/>
            <person name="Grigoriev I."/>
            <person name="Martin F."/>
            <person name="Perotto S."/>
        </authorList>
    </citation>
    <scope>NUCLEOTIDE SEQUENCE [LARGE SCALE GENOMIC DNA]</scope>
    <source>
        <strain evidence="2 3">E</strain>
    </source>
</reference>
<organism evidence="2 3">
    <name type="scientific">Hyaloscypha bicolor E</name>
    <dbReference type="NCBI Taxonomy" id="1095630"/>
    <lineage>
        <taxon>Eukaryota</taxon>
        <taxon>Fungi</taxon>
        <taxon>Dikarya</taxon>
        <taxon>Ascomycota</taxon>
        <taxon>Pezizomycotina</taxon>
        <taxon>Leotiomycetes</taxon>
        <taxon>Helotiales</taxon>
        <taxon>Hyaloscyphaceae</taxon>
        <taxon>Hyaloscypha</taxon>
        <taxon>Hyaloscypha bicolor</taxon>
    </lineage>
</organism>
<dbReference type="STRING" id="1095630.A0A2J6TBS7"/>
<keyword evidence="3" id="KW-1185">Reference proteome</keyword>
<dbReference type="AlphaFoldDB" id="A0A2J6TBS7"/>
<accession>A0A2J6TBS7</accession>
<sequence>MQQIETPEAGSSGRDNFLRGSGRLANTPEAINQLVVRVAFLSLDARSPFRAPHAAFPKFSLLPAEIRLIIWKFARPSPRIIKLSRSTSQTAGCRFQHLVSRTPVPNLLHACYESRSLALRWYILLFCPSCGYGGTYIDPRQDYMYYGSNQRMLLAGSSSPDRATSRWDEWVKDTRRWAKDRRSMRNVVIHEDKINQRHPFVRLLDLTRWCNESAKSILFLGPLSAELKEGAILSDLTLSPNTFSSSQFEKLLGMRDVYKELKLHRKELPGLKNFRPKRICTVESNRTHNVMQNCGFGEKVFENTKLDFSFQAQEVKTARTTEYCTVCPLD</sequence>
<evidence type="ECO:0000259" key="1">
    <source>
        <dbReference type="Pfam" id="PF20150"/>
    </source>
</evidence>
<dbReference type="PANTHER" id="PTHR35910">
    <property type="entry name" value="2EXR DOMAIN-CONTAINING PROTEIN"/>
    <property type="match status" value="1"/>
</dbReference>